<dbReference type="InterPro" id="IPR036188">
    <property type="entry name" value="FAD/NAD-bd_sf"/>
</dbReference>
<dbReference type="GO" id="GO:0005737">
    <property type="term" value="C:cytoplasm"/>
    <property type="evidence" value="ECO:0007669"/>
    <property type="project" value="TreeGrafter"/>
</dbReference>
<accession>A0A381NLS8</accession>
<evidence type="ECO:0000259" key="5">
    <source>
        <dbReference type="Pfam" id="PF07992"/>
    </source>
</evidence>
<evidence type="ECO:0000256" key="4">
    <source>
        <dbReference type="ARBA" id="ARBA00023002"/>
    </source>
</evidence>
<keyword evidence="4" id="KW-0560">Oxidoreductase</keyword>
<organism evidence="7">
    <name type="scientific">marine metagenome</name>
    <dbReference type="NCBI Taxonomy" id="408172"/>
    <lineage>
        <taxon>unclassified sequences</taxon>
        <taxon>metagenomes</taxon>
        <taxon>ecological metagenomes</taxon>
    </lineage>
</organism>
<dbReference type="SUPFAM" id="SSF55424">
    <property type="entry name" value="FAD/NAD-linked reductases, dimerisation (C-terminal) domain"/>
    <property type="match status" value="1"/>
</dbReference>
<dbReference type="InterPro" id="IPR023753">
    <property type="entry name" value="FAD/NAD-binding_dom"/>
</dbReference>
<gene>
    <name evidence="7" type="ORF">METZ01_LOCUS7337</name>
</gene>
<dbReference type="PANTHER" id="PTHR43557:SF2">
    <property type="entry name" value="RIESKE DOMAIN-CONTAINING PROTEIN-RELATED"/>
    <property type="match status" value="1"/>
</dbReference>
<evidence type="ECO:0000256" key="2">
    <source>
        <dbReference type="ARBA" id="ARBA00022630"/>
    </source>
</evidence>
<protein>
    <recommendedName>
        <fullName evidence="8">FAD/NAD(P)-binding domain-containing protein</fullName>
    </recommendedName>
</protein>
<feature type="domain" description="Reductase C-terminal" evidence="6">
    <location>
        <begin position="320"/>
        <end position="404"/>
    </location>
</feature>
<dbReference type="Gene3D" id="3.50.50.60">
    <property type="entry name" value="FAD/NAD(P)-binding domain"/>
    <property type="match status" value="2"/>
</dbReference>
<comment type="cofactor">
    <cofactor evidence="1">
        <name>FAD</name>
        <dbReference type="ChEBI" id="CHEBI:57692"/>
    </cofactor>
</comment>
<evidence type="ECO:0008006" key="8">
    <source>
        <dbReference type="Google" id="ProtNLM"/>
    </source>
</evidence>
<evidence type="ECO:0000259" key="6">
    <source>
        <dbReference type="Pfam" id="PF14759"/>
    </source>
</evidence>
<sequence>MKNKKIVIVGGGQAACQVANSLRQQEYDGSISIFCAENYIPYQRPPLSKKFLSGKIDSDRLFLKPDKYYKNENINILLNSYVQEIDRENKTIIYNDKHKMQYDSLVLATGAIPREIQIEKEDLKGLHYLRTIDDVKKIRNSIKNSKNMVVIGGGYIGLEVAAVSRAMGLNVTIVEMADRILERVTSPVVSDYFSSYHERQGVNIMTKTRVEGIEGNDLVRSVVTSSGVIKADIVIVGIGVIPSQELAKSCGIEVSNGINVDEYCRTSDKEILSAGDCTLHPNFYYKKSIRLESVHNAIEQGKTVASTILGKKIPYDQVPWFWSDQYNLKLQIAGLISDYDDYIIRGERDEDSFAVFYLKDGKICASDCINRAAEHMVSRKIISEGISLEPEKLVDELRPIKDLLN</sequence>
<name>A0A381NLS8_9ZZZZ</name>
<dbReference type="Gene3D" id="3.30.390.30">
    <property type="match status" value="1"/>
</dbReference>
<dbReference type="PRINTS" id="PR00411">
    <property type="entry name" value="PNDRDTASEI"/>
</dbReference>
<dbReference type="GO" id="GO:0016651">
    <property type="term" value="F:oxidoreductase activity, acting on NAD(P)H"/>
    <property type="evidence" value="ECO:0007669"/>
    <property type="project" value="TreeGrafter"/>
</dbReference>
<dbReference type="Pfam" id="PF07992">
    <property type="entry name" value="Pyr_redox_2"/>
    <property type="match status" value="1"/>
</dbReference>
<evidence type="ECO:0000313" key="7">
    <source>
        <dbReference type="EMBL" id="SUZ54483.1"/>
    </source>
</evidence>
<dbReference type="PANTHER" id="PTHR43557">
    <property type="entry name" value="APOPTOSIS-INDUCING FACTOR 1"/>
    <property type="match status" value="1"/>
</dbReference>
<dbReference type="Pfam" id="PF14759">
    <property type="entry name" value="Reductase_C"/>
    <property type="match status" value="1"/>
</dbReference>
<dbReference type="InterPro" id="IPR016156">
    <property type="entry name" value="FAD/NAD-linked_Rdtase_dimer_sf"/>
</dbReference>
<evidence type="ECO:0000256" key="1">
    <source>
        <dbReference type="ARBA" id="ARBA00001974"/>
    </source>
</evidence>
<feature type="domain" description="FAD/NAD(P)-binding" evidence="5">
    <location>
        <begin position="4"/>
        <end position="301"/>
    </location>
</feature>
<dbReference type="EMBL" id="UINC01000389">
    <property type="protein sequence ID" value="SUZ54483.1"/>
    <property type="molecule type" value="Genomic_DNA"/>
</dbReference>
<keyword evidence="2" id="KW-0285">Flavoprotein</keyword>
<evidence type="ECO:0000256" key="3">
    <source>
        <dbReference type="ARBA" id="ARBA00022827"/>
    </source>
</evidence>
<proteinExistence type="predicted"/>
<dbReference type="SUPFAM" id="SSF51905">
    <property type="entry name" value="FAD/NAD(P)-binding domain"/>
    <property type="match status" value="2"/>
</dbReference>
<dbReference type="InterPro" id="IPR050446">
    <property type="entry name" value="FAD-oxidoreductase/Apoptosis"/>
</dbReference>
<keyword evidence="3" id="KW-0274">FAD</keyword>
<reference evidence="7" key="1">
    <citation type="submission" date="2018-05" db="EMBL/GenBank/DDBJ databases">
        <authorList>
            <person name="Lanie J.A."/>
            <person name="Ng W.-L."/>
            <person name="Kazmierczak K.M."/>
            <person name="Andrzejewski T.M."/>
            <person name="Davidsen T.M."/>
            <person name="Wayne K.J."/>
            <person name="Tettelin H."/>
            <person name="Glass J.I."/>
            <person name="Rusch D."/>
            <person name="Podicherti R."/>
            <person name="Tsui H.-C.T."/>
            <person name="Winkler M.E."/>
        </authorList>
    </citation>
    <scope>NUCLEOTIDE SEQUENCE</scope>
</reference>
<dbReference type="InterPro" id="IPR028202">
    <property type="entry name" value="Reductase_C"/>
</dbReference>
<dbReference type="AlphaFoldDB" id="A0A381NLS8"/>
<dbReference type="PRINTS" id="PR00368">
    <property type="entry name" value="FADPNR"/>
</dbReference>